<dbReference type="AlphaFoldDB" id="A0A1A9WZM4"/>
<reference evidence="4" key="2">
    <citation type="submission" date="2020-05" db="UniProtKB">
        <authorList>
            <consortium name="EnsemblMetazoa"/>
        </authorList>
    </citation>
    <scope>IDENTIFICATION</scope>
    <source>
        <strain evidence="4">IAEA</strain>
    </source>
</reference>
<dbReference type="Pfam" id="PF00076">
    <property type="entry name" value="RRM_1"/>
    <property type="match status" value="1"/>
</dbReference>
<reference evidence="5" key="1">
    <citation type="submission" date="2014-03" db="EMBL/GenBank/DDBJ databases">
        <authorList>
            <person name="Aksoy S."/>
            <person name="Warren W."/>
            <person name="Wilson R.K."/>
        </authorList>
    </citation>
    <scope>NUCLEOTIDE SEQUENCE [LARGE SCALE GENOMIC DNA]</scope>
    <source>
        <strain evidence="5">IAEA</strain>
    </source>
</reference>
<keyword evidence="1 2" id="KW-0694">RNA-binding</keyword>
<dbReference type="Proteomes" id="UP000091820">
    <property type="component" value="Unassembled WGS sequence"/>
</dbReference>
<dbReference type="Gene3D" id="3.30.70.330">
    <property type="match status" value="1"/>
</dbReference>
<keyword evidence="5" id="KW-1185">Reference proteome</keyword>
<feature type="domain" description="RRM" evidence="3">
    <location>
        <begin position="81"/>
        <end position="125"/>
    </location>
</feature>
<dbReference type="PROSITE" id="PS50102">
    <property type="entry name" value="RRM"/>
    <property type="match status" value="1"/>
</dbReference>
<dbReference type="VEuPathDB" id="VectorBase:GBRI038679"/>
<evidence type="ECO:0000313" key="5">
    <source>
        <dbReference type="Proteomes" id="UP000091820"/>
    </source>
</evidence>
<evidence type="ECO:0000313" key="4">
    <source>
        <dbReference type="EnsemblMetazoa" id="GBRI038679-PA"/>
    </source>
</evidence>
<dbReference type="InterPro" id="IPR035979">
    <property type="entry name" value="RBD_domain_sf"/>
</dbReference>
<dbReference type="EnsemblMetazoa" id="GBRI038679-RA">
    <property type="protein sequence ID" value="GBRI038679-PA"/>
    <property type="gene ID" value="GBRI038679"/>
</dbReference>
<evidence type="ECO:0000256" key="1">
    <source>
        <dbReference type="ARBA" id="ARBA00022884"/>
    </source>
</evidence>
<evidence type="ECO:0000259" key="3">
    <source>
        <dbReference type="PROSITE" id="PS50102"/>
    </source>
</evidence>
<protein>
    <recommendedName>
        <fullName evidence="3">RRM domain-containing protein</fullName>
    </recommendedName>
</protein>
<dbReference type="InterPro" id="IPR012677">
    <property type="entry name" value="Nucleotide-bd_a/b_plait_sf"/>
</dbReference>
<dbReference type="SUPFAM" id="SSF54928">
    <property type="entry name" value="RNA-binding domain, RBD"/>
    <property type="match status" value="1"/>
</dbReference>
<dbReference type="GO" id="GO:0003723">
    <property type="term" value="F:RNA binding"/>
    <property type="evidence" value="ECO:0007669"/>
    <property type="project" value="UniProtKB-UniRule"/>
</dbReference>
<sequence length="184" mass="20386">MSFILESVGSGVNFPSTDLLKSMVAGDFFDADAICLTIKSAPSNAADILINNPSATSSDVDMLANKGNDEFAKEEPDPDTIKMFVGQVPKSWDEPKLRALFEQYGRIHTLNILRDKVTMMSRGLSNKRHYRHLKAITISGVDTNINLQLKTIQNIMYHSSKVEMSQYDAFGISGIITMTVTTVY</sequence>
<name>A0A1A9WZM4_9MUSC</name>
<evidence type="ECO:0000256" key="2">
    <source>
        <dbReference type="PROSITE-ProRule" id="PRU00176"/>
    </source>
</evidence>
<dbReference type="InterPro" id="IPR000504">
    <property type="entry name" value="RRM_dom"/>
</dbReference>
<organism evidence="4 5">
    <name type="scientific">Glossina brevipalpis</name>
    <dbReference type="NCBI Taxonomy" id="37001"/>
    <lineage>
        <taxon>Eukaryota</taxon>
        <taxon>Metazoa</taxon>
        <taxon>Ecdysozoa</taxon>
        <taxon>Arthropoda</taxon>
        <taxon>Hexapoda</taxon>
        <taxon>Insecta</taxon>
        <taxon>Pterygota</taxon>
        <taxon>Neoptera</taxon>
        <taxon>Endopterygota</taxon>
        <taxon>Diptera</taxon>
        <taxon>Brachycera</taxon>
        <taxon>Muscomorpha</taxon>
        <taxon>Hippoboscoidea</taxon>
        <taxon>Glossinidae</taxon>
        <taxon>Glossina</taxon>
    </lineage>
</organism>
<proteinExistence type="predicted"/>
<accession>A0A1A9WZM4</accession>